<feature type="compositionally biased region" description="Polar residues" evidence="16">
    <location>
        <begin position="1455"/>
        <end position="1475"/>
    </location>
</feature>
<dbReference type="InterPro" id="IPR001739">
    <property type="entry name" value="Methyl_CpG_DNA-bd"/>
</dbReference>
<keyword evidence="10" id="KW-0862">Zinc</keyword>
<dbReference type="PROSITE" id="PS50280">
    <property type="entry name" value="SET"/>
    <property type="match status" value="1"/>
</dbReference>
<feature type="region of interest" description="Disordered" evidence="16">
    <location>
        <begin position="1345"/>
        <end position="1499"/>
    </location>
</feature>
<feature type="region of interest" description="Disordered" evidence="16">
    <location>
        <begin position="1220"/>
        <end position="1301"/>
    </location>
</feature>
<evidence type="ECO:0000259" key="19">
    <source>
        <dbReference type="PROSITE" id="PS50868"/>
    </source>
</evidence>
<dbReference type="Proteomes" id="UP001159405">
    <property type="component" value="Unassembled WGS sequence"/>
</dbReference>
<evidence type="ECO:0000256" key="1">
    <source>
        <dbReference type="ARBA" id="ARBA00004123"/>
    </source>
</evidence>
<keyword evidence="3" id="KW-0158">Chromosome</keyword>
<keyword evidence="6" id="KW-0808">Transferase</keyword>
<dbReference type="Pfam" id="PF18359">
    <property type="entry name" value="Tudor_5"/>
    <property type="match status" value="1"/>
</dbReference>
<dbReference type="InterPro" id="IPR041291">
    <property type="entry name" value="TUDOR_5"/>
</dbReference>
<evidence type="ECO:0000256" key="10">
    <source>
        <dbReference type="ARBA" id="ARBA00022833"/>
    </source>
</evidence>
<evidence type="ECO:0000313" key="21">
    <source>
        <dbReference type="EMBL" id="CAH3170855.1"/>
    </source>
</evidence>
<feature type="domain" description="SET" evidence="17">
    <location>
        <begin position="1134"/>
        <end position="1783"/>
    </location>
</feature>
<feature type="region of interest" description="Disordered" evidence="16">
    <location>
        <begin position="1559"/>
        <end position="1713"/>
    </location>
</feature>
<dbReference type="Pfam" id="PF01429">
    <property type="entry name" value="MBD"/>
    <property type="match status" value="1"/>
</dbReference>
<feature type="compositionally biased region" description="Basic and acidic residues" evidence="16">
    <location>
        <begin position="1584"/>
        <end position="1595"/>
    </location>
</feature>
<dbReference type="SMART" id="SM00468">
    <property type="entry name" value="PreSET"/>
    <property type="match status" value="1"/>
</dbReference>
<feature type="compositionally biased region" description="Basic residues" evidence="16">
    <location>
        <begin position="1270"/>
        <end position="1290"/>
    </location>
</feature>
<dbReference type="InterPro" id="IPR007728">
    <property type="entry name" value="Pre-SET_dom"/>
</dbReference>
<feature type="compositionally biased region" description="Low complexity" evidence="16">
    <location>
        <begin position="593"/>
        <end position="605"/>
    </location>
</feature>
<feature type="compositionally biased region" description="Basic and acidic residues" evidence="16">
    <location>
        <begin position="1478"/>
        <end position="1499"/>
    </location>
</feature>
<evidence type="ECO:0000256" key="6">
    <source>
        <dbReference type="ARBA" id="ARBA00022679"/>
    </source>
</evidence>
<evidence type="ECO:0000256" key="5">
    <source>
        <dbReference type="ARBA" id="ARBA00022603"/>
    </source>
</evidence>
<evidence type="ECO:0000313" key="22">
    <source>
        <dbReference type="Proteomes" id="UP001159405"/>
    </source>
</evidence>
<evidence type="ECO:0000256" key="7">
    <source>
        <dbReference type="ARBA" id="ARBA00022691"/>
    </source>
</evidence>
<feature type="compositionally biased region" description="Basic and acidic residues" evidence="16">
    <location>
        <begin position="1399"/>
        <end position="1414"/>
    </location>
</feature>
<keyword evidence="5" id="KW-0489">Methyltransferase</keyword>
<feature type="compositionally biased region" description="Low complexity" evidence="16">
    <location>
        <begin position="285"/>
        <end position="302"/>
    </location>
</feature>
<feature type="compositionally biased region" description="Basic and acidic residues" evidence="16">
    <location>
        <begin position="1632"/>
        <end position="1644"/>
    </location>
</feature>
<keyword evidence="13" id="KW-0175">Coiled coil</keyword>
<gene>
    <name evidence="21" type="ORF">PLOB_00011084</name>
</gene>
<feature type="domain" description="Post-SET" evidence="19">
    <location>
        <begin position="1792"/>
        <end position="1808"/>
    </location>
</feature>
<dbReference type="PROSITE" id="PS50867">
    <property type="entry name" value="PRE_SET"/>
    <property type="match status" value="1"/>
</dbReference>
<dbReference type="Gene3D" id="2.170.270.10">
    <property type="entry name" value="SET domain"/>
    <property type="match status" value="2"/>
</dbReference>
<feature type="compositionally biased region" description="Low complexity" evidence="16">
    <location>
        <begin position="1220"/>
        <end position="1257"/>
    </location>
</feature>
<evidence type="ECO:0000256" key="8">
    <source>
        <dbReference type="ARBA" id="ARBA00022723"/>
    </source>
</evidence>
<keyword evidence="14" id="KW-0804">Transcription</keyword>
<sequence length="1808" mass="198217">MGEIGIMVSRVQQEGFDLEDMIDEELRAAGFLELCERTTRTLLQRAAAVEESHSALRSLLDSIDSKLKEVQGNLTKGAAKEGSNSLSGKENGEAPAISKDKQDKPEPKAPVIIIDDDEAEYVDVADMSCQATFEDIASETQASQEKTDKTGDKSRNDNYVPQPQTANTDTLLKHTCTSAAVSTQQSNAIKTVPVSKPPLPTTSKQSDIALHSVSSAGKTPPVIYRTLKSPVTSGAPLLSQRVALKSSPPSLPVQQAVPSVKPSGTSGSTSSLVSPREVRPSSAPSVTSTSKQTSSFSLSTASQPLPSSASKPAPEKEMAPPAGPPKFEIGTRVVGQRSDELWYPELLTRSQTDSTSSQKVKYKVKFDKGARGLLSSNQVSLESNPHPSWLNVGSRVVGLYGKLDVLYAGIVTENACAENKNRFLVFFDDGFAQYLPVKKLHHVYHTGKKAWDDVAEHSKEFIQEYLEEFPNRPMVKLKVSQWVKTEWRGQWLKAKVMQLDCSLVKMLFQIDNRSEWLYRGSTRLEPLYSALVDGKISTARKKRSRKLTRGASGKPTEPFIDYSITKPCFGISPYSKTDPKGEQQRKLEEKRQQTQLEQQRQLEQQEQMRGENKKMSAILKSSSAISTTSSSSRTSTSTTSTFTGSSTSFTPGSARTSSRQADPLHRSSSDSSLSRLAVSGGGSRSSDGLRSGTPSGTQPSGSFQAGSGKQATSSSLDSSSSADCTGGQCSAPTAQGRGFVNKCNNPACNGCGTCNGSSMSVFQASTARKKTTAGLGSPKDYFQRHNGIEVIDLEGNGTMLSVPVESDQMINSLASHKNEYLVPNADASILDDLYNSWEAPWLRTNRRDVRGAGRERIPAFNIPTNSQHKQDAASLIQLRLNQSSLEKGTLRDQQCETPNYSVVSSKSAPKGPHKCSNLCNTNQTVAAEESVKHNPRAIPLLLKWKREIAQRHPGNKKTVYYRTPCNKRLRSLPELACYLTITNTANVSIDQFSFDPDVSCQDTVFRDVEPICPDISRGAERVEISVVNEVDTCFPPPIDYVSRRILHEGVNMVLDPAFLACCDCTDNCQDKSKCSCAQLTIQASAAVGGKEDPTIGYEFRKLKEGVQTGIYECNQNCACGTQCFNRVVQNGIQLRLQVFKTENRGWGLRCLDDIPMGTFVCTYAGQILNEDMANKEGRDFGDEYLAELDHIEVVEKAKEGYESNVSDLEEDDSVIYQTLGGESSSTISGSDKSGESSSENDSSEADSLLSDESFSSGRNSRQGDSENNTHRSRRKKRKRSSGKSEKKRRGVQGEESLMVERESKAHCLSNLADEKWCYIALKRNRDNQKEAAAFLKKMMKGEVTAKSAVDNVKNNEEKPEEQSIKDIGKLKQDTDEEEKNVSQSSEFDFDEVDESFCQKMRDNTAEDRTEDERLNMPSLTKQGDETEKQSSNKDTEDNSVNIIDLTSDVELESEGCSTKQDSDLQSGSEKQQNPQLKLEPDSEKTQSHTQADEKVDKTVQKVEVLNTDTAPPLISAEDLSKLAAQNPTVADEPPVLIKMNVPSRRVSNSLEDMISRLKTRVLTTQPPSSDSSLNGGDEQLLGDVIDKRSSDKSPESTENPFGVTVEPISDASSPETENLESCPASPASLRSDVSKTESLDRKSEISTASSRRSGGMSSKPPAKKFKSNNPKIHYSRSQPKPTSTSPSIKASPNTPSPSHPSLSRQSSSSSKRMSTRSMFGEEHCYVIDAKAYGNCGRYLNHSCSPNLFVQNVFVDTHDLRFPWVAFFTQQNVPAGTELTWDYAYEVDSVKGKVLHCYCGSAECRGRLL</sequence>
<feature type="region of interest" description="Disordered" evidence="16">
    <location>
        <begin position="539"/>
        <end position="558"/>
    </location>
</feature>
<feature type="domain" description="MBD" evidence="20">
    <location>
        <begin position="930"/>
        <end position="999"/>
    </location>
</feature>
<feature type="region of interest" description="Disordered" evidence="16">
    <location>
        <begin position="136"/>
        <end position="165"/>
    </location>
</feature>
<dbReference type="InterPro" id="IPR041292">
    <property type="entry name" value="Tudor_4"/>
</dbReference>
<keyword evidence="11" id="KW-0156">Chromatin regulator</keyword>
<organism evidence="21 22">
    <name type="scientific">Porites lobata</name>
    <dbReference type="NCBI Taxonomy" id="104759"/>
    <lineage>
        <taxon>Eukaryota</taxon>
        <taxon>Metazoa</taxon>
        <taxon>Cnidaria</taxon>
        <taxon>Anthozoa</taxon>
        <taxon>Hexacorallia</taxon>
        <taxon>Scleractinia</taxon>
        <taxon>Fungiina</taxon>
        <taxon>Poritidae</taxon>
        <taxon>Porites</taxon>
    </lineage>
</organism>
<feature type="compositionally biased region" description="Basic and acidic residues" evidence="16">
    <location>
        <begin position="1353"/>
        <end position="1373"/>
    </location>
</feature>
<evidence type="ECO:0000256" key="15">
    <source>
        <dbReference type="ARBA" id="ARBA00023242"/>
    </source>
</evidence>
<evidence type="ECO:0000256" key="13">
    <source>
        <dbReference type="ARBA" id="ARBA00023054"/>
    </source>
</evidence>
<dbReference type="Gene3D" id="2.30.30.140">
    <property type="match status" value="3"/>
</dbReference>
<keyword evidence="7" id="KW-0949">S-adenosyl-L-methionine</keyword>
<evidence type="ECO:0000256" key="9">
    <source>
        <dbReference type="ARBA" id="ARBA00022737"/>
    </source>
</evidence>
<name>A0ABN8R0C3_9CNID</name>
<keyword evidence="4" id="KW-0678">Repressor</keyword>
<feature type="compositionally biased region" description="Polar residues" evidence="16">
    <location>
        <begin position="1561"/>
        <end position="1574"/>
    </location>
</feature>
<dbReference type="SMART" id="SM00317">
    <property type="entry name" value="SET"/>
    <property type="match status" value="1"/>
</dbReference>
<feature type="compositionally biased region" description="Polar residues" evidence="16">
    <location>
        <begin position="201"/>
        <end position="213"/>
    </location>
</feature>
<reference evidence="21 22" key="1">
    <citation type="submission" date="2022-05" db="EMBL/GenBank/DDBJ databases">
        <authorList>
            <consortium name="Genoscope - CEA"/>
            <person name="William W."/>
        </authorList>
    </citation>
    <scope>NUCLEOTIDE SEQUENCE [LARGE SCALE GENOMIC DNA]</scope>
</reference>
<evidence type="ECO:0008006" key="23">
    <source>
        <dbReference type="Google" id="ProtNLM"/>
    </source>
</evidence>
<feature type="compositionally biased region" description="Low complexity" evidence="16">
    <location>
        <begin position="257"/>
        <end position="275"/>
    </location>
</feature>
<dbReference type="EMBL" id="CALNXK010000159">
    <property type="protein sequence ID" value="CAH3170855.1"/>
    <property type="molecule type" value="Genomic_DNA"/>
</dbReference>
<dbReference type="PANTHER" id="PTHR46024:SF1">
    <property type="entry name" value="HISTONE-LYSINE N-METHYLTRANSFERASE EGGLESS"/>
    <property type="match status" value="1"/>
</dbReference>
<feature type="compositionally biased region" description="Basic and acidic residues" evidence="16">
    <location>
        <begin position="577"/>
        <end position="592"/>
    </location>
</feature>
<dbReference type="Pfam" id="PF05033">
    <property type="entry name" value="Pre-SET"/>
    <property type="match status" value="1"/>
</dbReference>
<keyword evidence="9" id="KW-0677">Repeat</keyword>
<feature type="region of interest" description="Disordered" evidence="16">
    <location>
        <begin position="571"/>
        <end position="727"/>
    </location>
</feature>
<dbReference type="InterPro" id="IPR001214">
    <property type="entry name" value="SET_dom"/>
</dbReference>
<dbReference type="SUPFAM" id="SSF54171">
    <property type="entry name" value="DNA-binding domain"/>
    <property type="match status" value="1"/>
</dbReference>
<feature type="compositionally biased region" description="Polar residues" evidence="16">
    <location>
        <begin position="1667"/>
        <end position="1693"/>
    </location>
</feature>
<dbReference type="SUPFAM" id="SSF82199">
    <property type="entry name" value="SET domain"/>
    <property type="match status" value="1"/>
</dbReference>
<dbReference type="PROSITE" id="PS50982">
    <property type="entry name" value="MBD"/>
    <property type="match status" value="1"/>
</dbReference>
<proteinExistence type="predicted"/>
<evidence type="ECO:0000256" key="2">
    <source>
        <dbReference type="ARBA" id="ARBA00004286"/>
    </source>
</evidence>
<feature type="compositionally biased region" description="Low complexity" evidence="16">
    <location>
        <begin position="1699"/>
        <end position="1713"/>
    </location>
</feature>
<evidence type="ECO:0000259" key="18">
    <source>
        <dbReference type="PROSITE" id="PS50867"/>
    </source>
</evidence>
<evidence type="ECO:0000256" key="4">
    <source>
        <dbReference type="ARBA" id="ARBA00022491"/>
    </source>
</evidence>
<dbReference type="CDD" id="cd21181">
    <property type="entry name" value="Tudor_SETDB1_rpt2"/>
    <property type="match status" value="1"/>
</dbReference>
<dbReference type="InterPro" id="IPR046341">
    <property type="entry name" value="SET_dom_sf"/>
</dbReference>
<dbReference type="InterPro" id="IPR051516">
    <property type="entry name" value="SETDB_methyltransferase"/>
</dbReference>
<feature type="compositionally biased region" description="Basic and acidic residues" evidence="16">
    <location>
        <begin position="98"/>
        <end position="107"/>
    </location>
</feature>
<feature type="compositionally biased region" description="Polar residues" evidence="16">
    <location>
        <begin position="703"/>
        <end position="712"/>
    </location>
</feature>
<feature type="compositionally biased region" description="Low complexity" evidence="16">
    <location>
        <begin position="621"/>
        <end position="653"/>
    </location>
</feature>
<dbReference type="SMART" id="SM00391">
    <property type="entry name" value="MBD"/>
    <property type="match status" value="1"/>
</dbReference>
<dbReference type="PANTHER" id="PTHR46024">
    <property type="entry name" value="HISTONE-LYSINE N-METHYLTRANSFERASE EGGLESS"/>
    <property type="match status" value="1"/>
</dbReference>
<feature type="region of interest" description="Disordered" evidence="16">
    <location>
        <begin position="246"/>
        <end position="331"/>
    </location>
</feature>
<keyword evidence="12" id="KW-0805">Transcription regulation</keyword>
<feature type="compositionally biased region" description="Basic and acidic residues" evidence="16">
    <location>
        <begin position="1422"/>
        <end position="1436"/>
    </location>
</feature>
<dbReference type="Pfam" id="PF00856">
    <property type="entry name" value="SET"/>
    <property type="match status" value="1"/>
</dbReference>
<feature type="region of interest" description="Disordered" evidence="16">
    <location>
        <begin position="182"/>
        <end position="213"/>
    </location>
</feature>
<keyword evidence="22" id="KW-1185">Reference proteome</keyword>
<comment type="subcellular location">
    <subcellularLocation>
        <location evidence="2">Chromosome</location>
    </subcellularLocation>
    <subcellularLocation>
        <location evidence="1">Nucleus</location>
    </subcellularLocation>
</comment>
<comment type="caution">
    <text evidence="21">The sequence shown here is derived from an EMBL/GenBank/DDBJ whole genome shotgun (WGS) entry which is preliminary data.</text>
</comment>
<evidence type="ECO:0000256" key="14">
    <source>
        <dbReference type="ARBA" id="ARBA00023163"/>
    </source>
</evidence>
<dbReference type="InterPro" id="IPR016177">
    <property type="entry name" value="DNA-bd_dom_sf"/>
</dbReference>
<dbReference type="PROSITE" id="PS50868">
    <property type="entry name" value="POST_SET"/>
    <property type="match status" value="1"/>
</dbReference>
<feature type="domain" description="Pre-SET" evidence="18">
    <location>
        <begin position="1060"/>
        <end position="1131"/>
    </location>
</feature>
<feature type="compositionally biased region" description="Basic and acidic residues" evidence="16">
    <location>
        <begin position="145"/>
        <end position="156"/>
    </location>
</feature>
<evidence type="ECO:0000259" key="20">
    <source>
        <dbReference type="PROSITE" id="PS50982"/>
    </source>
</evidence>
<dbReference type="Pfam" id="PF18358">
    <property type="entry name" value="Tudor_4"/>
    <property type="match status" value="1"/>
</dbReference>
<evidence type="ECO:0000256" key="11">
    <source>
        <dbReference type="ARBA" id="ARBA00022853"/>
    </source>
</evidence>
<dbReference type="CDD" id="cd00122">
    <property type="entry name" value="MBD"/>
    <property type="match status" value="1"/>
</dbReference>
<protein>
    <recommendedName>
        <fullName evidence="23">Histone-lysine N-methyltransferase SETDB1</fullName>
    </recommendedName>
</protein>
<keyword evidence="15" id="KW-0539">Nucleus</keyword>
<feature type="compositionally biased region" description="Low complexity" evidence="16">
    <location>
        <begin position="684"/>
        <end position="702"/>
    </location>
</feature>
<evidence type="ECO:0000256" key="3">
    <source>
        <dbReference type="ARBA" id="ARBA00022454"/>
    </source>
</evidence>
<feature type="compositionally biased region" description="Basic residues" evidence="16">
    <location>
        <begin position="539"/>
        <end position="548"/>
    </location>
</feature>
<feature type="region of interest" description="Disordered" evidence="16">
    <location>
        <begin position="75"/>
        <end position="108"/>
    </location>
</feature>
<evidence type="ECO:0000256" key="16">
    <source>
        <dbReference type="SAM" id="MobiDB-lite"/>
    </source>
</evidence>
<accession>A0ABN8R0C3</accession>
<evidence type="ECO:0000256" key="12">
    <source>
        <dbReference type="ARBA" id="ARBA00023015"/>
    </source>
</evidence>
<dbReference type="InterPro" id="IPR003616">
    <property type="entry name" value="Post-SET_dom"/>
</dbReference>
<dbReference type="Gene3D" id="3.30.890.10">
    <property type="entry name" value="Methyl-cpg-binding Protein 2, Chain A"/>
    <property type="match status" value="1"/>
</dbReference>
<evidence type="ECO:0000259" key="17">
    <source>
        <dbReference type="PROSITE" id="PS50280"/>
    </source>
</evidence>
<keyword evidence="8" id="KW-0479">Metal-binding</keyword>
<feature type="compositionally biased region" description="Polar residues" evidence="16">
    <location>
        <begin position="1645"/>
        <end position="1656"/>
    </location>
</feature>